<evidence type="ECO:0000313" key="2">
    <source>
        <dbReference type="Proteomes" id="UP001054902"/>
    </source>
</evidence>
<dbReference type="EMBL" id="BLLK01000019">
    <property type="protein sequence ID" value="GFH44366.1"/>
    <property type="molecule type" value="Genomic_DNA"/>
</dbReference>
<comment type="caution">
    <text evidence="1">The sequence shown here is derived from an EMBL/GenBank/DDBJ whole genome shotgun (WGS) entry which is preliminary data.</text>
</comment>
<accession>A0AAD3CEK5</accession>
<dbReference type="InterPro" id="IPR026906">
    <property type="entry name" value="LRR_5"/>
</dbReference>
<dbReference type="InterPro" id="IPR032675">
    <property type="entry name" value="LRR_dom_sf"/>
</dbReference>
<gene>
    <name evidence="1" type="ORF">CTEN210_00840</name>
</gene>
<sequence>MSDSVRRIESLAFSFCKKLAYVKLSKDLDKIESSAFVNCRSLTSIFIPPSCTEIGGDAFNGCKKLIIFSVPQHTQLGETVILHTALYYASPFYVTPVEINFARDISNQVNDWLKNINNDEQYALHRACCSFNPIEESISRIVQREGDLDIFKRKNSIGITPSQYLEANPYAEVTEQKIINHFVLEMMGEIAL</sequence>
<evidence type="ECO:0000313" key="1">
    <source>
        <dbReference type="EMBL" id="GFH44366.1"/>
    </source>
</evidence>
<name>A0AAD3CEK5_9STRA</name>
<dbReference type="Proteomes" id="UP001054902">
    <property type="component" value="Unassembled WGS sequence"/>
</dbReference>
<organism evidence="1 2">
    <name type="scientific">Chaetoceros tenuissimus</name>
    <dbReference type="NCBI Taxonomy" id="426638"/>
    <lineage>
        <taxon>Eukaryota</taxon>
        <taxon>Sar</taxon>
        <taxon>Stramenopiles</taxon>
        <taxon>Ochrophyta</taxon>
        <taxon>Bacillariophyta</taxon>
        <taxon>Coscinodiscophyceae</taxon>
        <taxon>Chaetocerotophycidae</taxon>
        <taxon>Chaetocerotales</taxon>
        <taxon>Chaetocerotaceae</taxon>
        <taxon>Chaetoceros</taxon>
    </lineage>
</organism>
<reference evidence="1 2" key="1">
    <citation type="journal article" date="2021" name="Sci. Rep.">
        <title>The genome of the diatom Chaetoceros tenuissimus carries an ancient integrated fragment of an extant virus.</title>
        <authorList>
            <person name="Hongo Y."/>
            <person name="Kimura K."/>
            <person name="Takaki Y."/>
            <person name="Yoshida Y."/>
            <person name="Baba S."/>
            <person name="Kobayashi G."/>
            <person name="Nagasaki K."/>
            <person name="Hano T."/>
            <person name="Tomaru Y."/>
        </authorList>
    </citation>
    <scope>NUCLEOTIDE SEQUENCE [LARGE SCALE GENOMIC DNA]</scope>
    <source>
        <strain evidence="1 2">NIES-3715</strain>
    </source>
</reference>
<dbReference type="Pfam" id="PF13306">
    <property type="entry name" value="LRR_5"/>
    <property type="match status" value="1"/>
</dbReference>
<dbReference type="Gene3D" id="3.80.10.10">
    <property type="entry name" value="Ribonuclease Inhibitor"/>
    <property type="match status" value="1"/>
</dbReference>
<dbReference type="AlphaFoldDB" id="A0AAD3CEK5"/>
<protein>
    <submittedName>
        <fullName evidence="1">Surface antigen BspA-like</fullName>
    </submittedName>
</protein>
<dbReference type="SUPFAM" id="SSF52058">
    <property type="entry name" value="L domain-like"/>
    <property type="match status" value="1"/>
</dbReference>
<keyword evidence="2" id="KW-1185">Reference proteome</keyword>
<proteinExistence type="predicted"/>